<evidence type="ECO:0000313" key="4">
    <source>
        <dbReference type="Proteomes" id="UP000182719"/>
    </source>
</evidence>
<dbReference type="Gene3D" id="2.60.40.3140">
    <property type="match status" value="1"/>
</dbReference>
<dbReference type="Proteomes" id="UP000182719">
    <property type="component" value="Unassembled WGS sequence"/>
</dbReference>
<keyword evidence="4" id="KW-1185">Reference proteome</keyword>
<dbReference type="PROSITE" id="PS51257">
    <property type="entry name" value="PROKAR_LIPOPROTEIN"/>
    <property type="match status" value="1"/>
</dbReference>
<dbReference type="OrthoDB" id="5476519at2"/>
<dbReference type="Gene3D" id="1.25.40.10">
    <property type="entry name" value="Tetratricopeptide repeat domain"/>
    <property type="match status" value="2"/>
</dbReference>
<keyword evidence="1" id="KW-0732">Signal</keyword>
<organism evidence="3 4">
    <name type="scientific">Stigmatella aurantiaca</name>
    <dbReference type="NCBI Taxonomy" id="41"/>
    <lineage>
        <taxon>Bacteria</taxon>
        <taxon>Pseudomonadati</taxon>
        <taxon>Myxococcota</taxon>
        <taxon>Myxococcia</taxon>
        <taxon>Myxococcales</taxon>
        <taxon>Cystobacterineae</taxon>
        <taxon>Archangiaceae</taxon>
        <taxon>Stigmatella</taxon>
    </lineage>
</organism>
<evidence type="ECO:0000256" key="1">
    <source>
        <dbReference type="SAM" id="SignalP"/>
    </source>
</evidence>
<accession>A0A1H7TVF0</accession>
<gene>
    <name evidence="3" type="ORF">SAMN05444354_109173</name>
</gene>
<name>A0A1H7TVF0_STIAU</name>
<dbReference type="SUPFAM" id="SSF48452">
    <property type="entry name" value="TPR-like"/>
    <property type="match status" value="2"/>
</dbReference>
<evidence type="ECO:0000259" key="2">
    <source>
        <dbReference type="Pfam" id="PF12969"/>
    </source>
</evidence>
<dbReference type="RefSeq" id="WP_075007856.1">
    <property type="nucleotide sequence ID" value="NZ_FOAP01000009.1"/>
</dbReference>
<feature type="chain" id="PRO_5010271179" description="DUF3857 domain-containing protein" evidence="1">
    <location>
        <begin position="24"/>
        <end position="1258"/>
    </location>
</feature>
<dbReference type="AlphaFoldDB" id="A0A1H7TVF0"/>
<feature type="domain" description="DUF3857" evidence="2">
    <location>
        <begin position="763"/>
        <end position="852"/>
    </location>
</feature>
<protein>
    <recommendedName>
        <fullName evidence="2">DUF3857 domain-containing protein</fullName>
    </recommendedName>
</protein>
<evidence type="ECO:0000313" key="3">
    <source>
        <dbReference type="EMBL" id="SEL88426.1"/>
    </source>
</evidence>
<dbReference type="InterPro" id="IPR024618">
    <property type="entry name" value="DUF3857"/>
</dbReference>
<dbReference type="EMBL" id="FOAP01000009">
    <property type="protein sequence ID" value="SEL88426.1"/>
    <property type="molecule type" value="Genomic_DNA"/>
</dbReference>
<dbReference type="Pfam" id="PF14559">
    <property type="entry name" value="TPR_19"/>
    <property type="match status" value="1"/>
</dbReference>
<dbReference type="Pfam" id="PF12969">
    <property type="entry name" value="DUF3857"/>
    <property type="match status" value="1"/>
</dbReference>
<feature type="signal peptide" evidence="1">
    <location>
        <begin position="1"/>
        <end position="23"/>
    </location>
</feature>
<reference evidence="4" key="1">
    <citation type="submission" date="2016-10" db="EMBL/GenBank/DDBJ databases">
        <authorList>
            <person name="Varghese N."/>
            <person name="Submissions S."/>
        </authorList>
    </citation>
    <scope>NUCLEOTIDE SEQUENCE [LARGE SCALE GENOMIC DNA]</scope>
    <source>
        <strain evidence="4">DSM 17044</strain>
    </source>
</reference>
<proteinExistence type="predicted"/>
<dbReference type="Gene3D" id="2.60.120.1130">
    <property type="match status" value="1"/>
</dbReference>
<dbReference type="InterPro" id="IPR011990">
    <property type="entry name" value="TPR-like_helical_dom_sf"/>
</dbReference>
<sequence length="1258" mass="134266">MGTFRGLLALLALAAGLSGCAHSSVPSAQLLENAAQQAQKGTGEARTLALAGFHAYLVKGDVAAAQGHFDAAAAKAPAEPYALMGQHLLARRTAAVDRALETALQLCVRAPTHPLATAAARYVLDQTGTSPESDERILQGARQALEAGALGEAAQILRGAQMAIAYIRGDLKATEAALREAGSATHVTAVGPFSPHRLLGFDTLTPPEKDGSLAGPFQGLRGPLTPRPLHAPDGRHRLDGEPNEGDVYVLAFDAEVTEGGVYLARTVSSSAHKLWMNGTLLFERRPFARAEPTVLGRAMTLSPGRYRFVATLTRNNTTGNFSFTLPRADGRPSTARLTAATGPAPAWSATPPAFTEAPLFYPGARQFAAALEKEAGGLLSTFLAVRDGMGRDADGARVLMQGMAAEAATPALLTLRAELAAQDRTVPTKVSRGRATRELETALAKDPKDVAALLLRAELSLGDEQPAVALETLQRAREAAGPTAFPVHLLRARAALALGVEAQAEESLAAALTAWPNLCDALGLRYTLARRRDAVELMEKLVADSAGCSGALSRAAEHARLRGDTARAIQGYTELLTRDPGNPSLGVTLAHLYVSQRRYDEATATLRALSAQWPRSAFILKQLADVREYAGAATEALALREQALALDGNDLSLHRAVARAKTGKELLQEFAIDGKQAIAAYEASRGTEDSAAAYVLDAAAVQVFPDGTLINRIHIIQKALEQSGIQEIAEVNIPQGAQVLALRTLKADGTVLEPEAIAGKDAISLPGVQVGDYIEVEYLLAEPSRGPAQPGFTASAFYFQISGMPNNWATYTVVAPKGTGMRVDAHGMKAPAPEVKGDREIFTYEARRVPPFIPEPDAPQSANEYLPFVMVGAGTLGSESTAANYADNFLDRAARNSEVEAFARRVAGKKTGLEAVKALHAAVMKQIPGRDTGLAQSAATTVAQDRGSRLMLLKASLDVLGIPVRLAMVRTFYTDPAPYLFPADALLTFVALRVDLPGEAPVWLDTSVRFGPFGALPEPSMGEREAYLLPEPGRAAEKVKTPPLRQTPSKQVKLWLEVKEDGLLTGRGEEVYSDFEAAQLADAFEALSAENRQQALQGAVARYFGGAELTSVKLEHAEEVGAPLTLRYEFKVPRFARAEGPNRLVMGPVSFPALLGRRFVQLSSRDTPLFIDASEASDTEVKTTLPEGWRLSDPQAALKVESAFGQLTRSEKQEGRVLTITESLRLPRNRIPVKGYEAFSQFAGDVDLLQTRDLVLVK</sequence>